<evidence type="ECO:0000313" key="2">
    <source>
        <dbReference type="EMBL" id="GLD53776.1"/>
    </source>
</evidence>
<keyword evidence="3" id="KW-1185">Reference proteome</keyword>
<evidence type="ECO:0000256" key="1">
    <source>
        <dbReference type="SAM" id="MobiDB-lite"/>
    </source>
</evidence>
<feature type="region of interest" description="Disordered" evidence="1">
    <location>
        <begin position="17"/>
        <end position="40"/>
    </location>
</feature>
<reference evidence="2" key="1">
    <citation type="submission" date="2022-08" db="EMBL/GenBank/DDBJ databases">
        <title>Genome sequencing of akame (Lates japonicus).</title>
        <authorList>
            <person name="Hashiguchi Y."/>
            <person name="Takahashi H."/>
        </authorList>
    </citation>
    <scope>NUCLEOTIDE SEQUENCE</scope>
    <source>
        <strain evidence="2">Kochi</strain>
    </source>
</reference>
<gene>
    <name evidence="2" type="ORF">AKAME5_000648200</name>
</gene>
<dbReference type="Proteomes" id="UP001279410">
    <property type="component" value="Unassembled WGS sequence"/>
</dbReference>
<dbReference type="AlphaFoldDB" id="A0AAD3R3I6"/>
<proteinExistence type="predicted"/>
<organism evidence="2 3">
    <name type="scientific">Lates japonicus</name>
    <name type="common">Japanese lates</name>
    <dbReference type="NCBI Taxonomy" id="270547"/>
    <lineage>
        <taxon>Eukaryota</taxon>
        <taxon>Metazoa</taxon>
        <taxon>Chordata</taxon>
        <taxon>Craniata</taxon>
        <taxon>Vertebrata</taxon>
        <taxon>Euteleostomi</taxon>
        <taxon>Actinopterygii</taxon>
        <taxon>Neopterygii</taxon>
        <taxon>Teleostei</taxon>
        <taxon>Neoteleostei</taxon>
        <taxon>Acanthomorphata</taxon>
        <taxon>Carangaria</taxon>
        <taxon>Carangaria incertae sedis</taxon>
        <taxon>Centropomidae</taxon>
        <taxon>Lates</taxon>
    </lineage>
</organism>
<sequence length="128" mass="14172">MHVSTGERQEWMETLQTATRPPACSSQKPSDSLSYPSSTNKRGLLELRGYKGRVLVSLAGSKVRLCKTEQFHLTECELSEADRCHDVISMRGSSNCSASSVRIFMQILSTQQQGGEGEVASDGKRWFV</sequence>
<protein>
    <submittedName>
        <fullName evidence="2">Arf-GAP with Rho-GAP domain, ANK repeat and PH domain-containing protein 2 isoform X2</fullName>
    </submittedName>
</protein>
<evidence type="ECO:0000313" key="3">
    <source>
        <dbReference type="Proteomes" id="UP001279410"/>
    </source>
</evidence>
<accession>A0AAD3R3I6</accession>
<name>A0AAD3R3I6_LATJO</name>
<dbReference type="EMBL" id="BRZM01000018">
    <property type="protein sequence ID" value="GLD53776.1"/>
    <property type="molecule type" value="Genomic_DNA"/>
</dbReference>
<comment type="caution">
    <text evidence="2">The sequence shown here is derived from an EMBL/GenBank/DDBJ whole genome shotgun (WGS) entry which is preliminary data.</text>
</comment>